<evidence type="ECO:0000256" key="1">
    <source>
        <dbReference type="ARBA" id="ARBA00006432"/>
    </source>
</evidence>
<keyword evidence="2 5" id="KW-0436">Ligase</keyword>
<dbReference type="AlphaFoldDB" id="M1WZX2"/>
<dbReference type="SUPFAM" id="SSF56801">
    <property type="entry name" value="Acetyl-CoA synthetase-like"/>
    <property type="match status" value="1"/>
</dbReference>
<dbReference type="PANTHER" id="PTHR43201">
    <property type="entry name" value="ACYL-COA SYNTHETASE"/>
    <property type="match status" value="1"/>
</dbReference>
<dbReference type="InterPro" id="IPR042099">
    <property type="entry name" value="ANL_N_sf"/>
</dbReference>
<dbReference type="Gene3D" id="3.40.50.12780">
    <property type="entry name" value="N-terminal domain of ligase-like"/>
    <property type="match status" value="1"/>
</dbReference>
<dbReference type="GO" id="GO:0031956">
    <property type="term" value="F:medium-chain fatty acid-CoA ligase activity"/>
    <property type="evidence" value="ECO:0007669"/>
    <property type="project" value="TreeGrafter"/>
</dbReference>
<dbReference type="Pfam" id="PF00501">
    <property type="entry name" value="AMP-binding"/>
    <property type="match status" value="1"/>
</dbReference>
<feature type="domain" description="AMP-dependent synthetase/ligase" evidence="3">
    <location>
        <begin position="120"/>
        <end position="324"/>
    </location>
</feature>
<feature type="domain" description="AMP-binding enzyme C-terminal" evidence="4">
    <location>
        <begin position="368"/>
        <end position="442"/>
    </location>
</feature>
<dbReference type="EC" id="6.2.1.26" evidence="5"/>
<dbReference type="InterPro" id="IPR025110">
    <property type="entry name" value="AMP-bd_C"/>
</dbReference>
<sequence>MVELLAHLESLKNVNWLTGIDSQQLKQFTWEYYLQLTTSLKDLNPPKILLAESESVRFLAGFIAACAVGFPVFICNPYWQEEEWKQVLTLVQPDIIWASTKILNLRYKKIDNNNKENSTNHIMIPTGGSSGKIKFTIHTWETLMASVRGFTTYLNLHQVNSFCVLPIYHISGLMQFIRSLITRGQFVITSFRELSSGHINDLDITEFCLSLVPTQLHILLQKSTSTNWLSKFKIVFLGGAPAWDELLESARYHKIRLAPTYGMTETASQIATLKPDDFLEGKTNDGQVLPHAKVTIYDDFGNQLGTNKTGNIHIISKSLCLGYYTSPSDHCSLTVDDLGFFDEEGYLHVVGRNSNKIITGGENVYPREIESLIFETHLVMDICVIGISDKYWGQAVTAIYVPGRNVQDHTQILLALKDKVSKYKIPKYWIIVDSIPRNDKGKINYQMIEEMALNTINKLD</sequence>
<evidence type="ECO:0000256" key="2">
    <source>
        <dbReference type="ARBA" id="ARBA00022598"/>
    </source>
</evidence>
<dbReference type="RefSeq" id="WP_008233333.1">
    <property type="nucleotide sequence ID" value="NZ_CAIY01000036.1"/>
</dbReference>
<organism evidence="5 6">
    <name type="scientific">Richelia intracellularis HH01</name>
    <dbReference type="NCBI Taxonomy" id="1165094"/>
    <lineage>
        <taxon>Bacteria</taxon>
        <taxon>Bacillati</taxon>
        <taxon>Cyanobacteriota</taxon>
        <taxon>Cyanophyceae</taxon>
        <taxon>Nostocales</taxon>
        <taxon>Nostocaceae</taxon>
        <taxon>Richelia</taxon>
    </lineage>
</organism>
<dbReference type="STRING" id="1165094.RINTHH_9880"/>
<reference evidence="6" key="2">
    <citation type="submission" date="2016-01" db="EMBL/GenBank/DDBJ databases">
        <title>Diatom-associated endosymboitic cyanobacterium lacks core nitrogen metabolism enzymes.</title>
        <authorList>
            <person name="Hilton J.A."/>
            <person name="Foster R.A."/>
            <person name="Tripp H.J."/>
            <person name="Carter B.J."/>
            <person name="Zehr J.P."/>
            <person name="Villareal T.A."/>
        </authorList>
    </citation>
    <scope>NUCLEOTIDE SEQUENCE [LARGE SCALE GENOMIC DNA]</scope>
    <source>
        <strain evidence="6">HH01</strain>
    </source>
</reference>
<comment type="caution">
    <text evidence="5">The sequence shown here is derived from an EMBL/GenBank/DDBJ whole genome shotgun (WGS) entry which is preliminary data.</text>
</comment>
<dbReference type="Gene3D" id="3.30.300.30">
    <property type="match status" value="1"/>
</dbReference>
<evidence type="ECO:0000259" key="3">
    <source>
        <dbReference type="Pfam" id="PF00501"/>
    </source>
</evidence>
<dbReference type="PANTHER" id="PTHR43201:SF5">
    <property type="entry name" value="MEDIUM-CHAIN ACYL-COA LIGASE ACSF2, MITOCHONDRIAL"/>
    <property type="match status" value="1"/>
</dbReference>
<dbReference type="Proteomes" id="UP000053051">
    <property type="component" value="Unassembled WGS sequence"/>
</dbReference>
<evidence type="ECO:0000313" key="5">
    <source>
        <dbReference type="EMBL" id="CCH67143.1"/>
    </source>
</evidence>
<evidence type="ECO:0000313" key="6">
    <source>
        <dbReference type="Proteomes" id="UP000053051"/>
    </source>
</evidence>
<dbReference type="InterPro" id="IPR000873">
    <property type="entry name" value="AMP-dep_synth/lig_dom"/>
</dbReference>
<dbReference type="GO" id="GO:0008756">
    <property type="term" value="F:o-succinylbenzoate-CoA ligase activity"/>
    <property type="evidence" value="ECO:0007669"/>
    <property type="project" value="UniProtKB-EC"/>
</dbReference>
<evidence type="ECO:0000259" key="4">
    <source>
        <dbReference type="Pfam" id="PF13193"/>
    </source>
</evidence>
<accession>M1WZX2</accession>
<dbReference type="Pfam" id="PF13193">
    <property type="entry name" value="AMP-binding_C"/>
    <property type="match status" value="1"/>
</dbReference>
<dbReference type="OrthoDB" id="9765680at2"/>
<proteinExistence type="inferred from homology"/>
<dbReference type="EMBL" id="CAIY01000036">
    <property type="protein sequence ID" value="CCH67143.1"/>
    <property type="molecule type" value="Genomic_DNA"/>
</dbReference>
<keyword evidence="6" id="KW-1185">Reference proteome</keyword>
<reference evidence="5 6" key="1">
    <citation type="submission" date="2012-05" db="EMBL/GenBank/DDBJ databases">
        <authorList>
            <person name="Hilton J."/>
        </authorList>
    </citation>
    <scope>NUCLEOTIDE SEQUENCE [LARGE SCALE GENOMIC DNA]</scope>
    <source>
        <strain evidence="5 6">HH01</strain>
    </source>
</reference>
<dbReference type="InterPro" id="IPR045851">
    <property type="entry name" value="AMP-bd_C_sf"/>
</dbReference>
<name>M1WZX2_9NOST</name>
<gene>
    <name evidence="5" type="ORF">RINTHH_9880</name>
</gene>
<comment type="similarity">
    <text evidence="1">Belongs to the ATP-dependent AMP-binding enzyme family.</text>
</comment>
<protein>
    <submittedName>
        <fullName evidence="5">O-succinylbenzoic acid--CoA ligase</fullName>
        <ecNumber evidence="5">6.2.1.26</ecNumber>
    </submittedName>
</protein>
<dbReference type="GO" id="GO:0006631">
    <property type="term" value="P:fatty acid metabolic process"/>
    <property type="evidence" value="ECO:0007669"/>
    <property type="project" value="TreeGrafter"/>
</dbReference>